<evidence type="ECO:0000313" key="1">
    <source>
        <dbReference type="EMBL" id="RMY23380.1"/>
    </source>
</evidence>
<protein>
    <submittedName>
        <fullName evidence="1">Uncharacterized protein</fullName>
    </submittedName>
</protein>
<dbReference type="Proteomes" id="UP000271337">
    <property type="component" value="Unassembled WGS sequence"/>
</dbReference>
<comment type="caution">
    <text evidence="1">The sequence shown here is derived from an EMBL/GenBank/DDBJ whole genome shotgun (WGS) entry which is preliminary data.</text>
</comment>
<sequence>MMHREGSRNRQPMVDRAWSQDLAAGGGSGQTMSTYNPSKSPICKLLKDMTSHSSVKPQGRSAYIDCEGTEVMKIQCPDSNSQNFSYGATYGVRNPVARPPGAAPAHGKLPLSPFDPYELRANFTLPVDGYNPGENHRLLYNQFRRDVINIKWRGHQ</sequence>
<reference evidence="1 2" key="1">
    <citation type="journal article" date="2018" name="BMC Genomics">
        <title>Genomic evidence for intraspecific hybridization in a clonal and extremely halotolerant yeast.</title>
        <authorList>
            <person name="Gostincar C."/>
            <person name="Stajich J.E."/>
            <person name="Zupancic J."/>
            <person name="Zalar P."/>
            <person name="Gunde-Cimerman N."/>
        </authorList>
    </citation>
    <scope>NUCLEOTIDE SEQUENCE [LARGE SCALE GENOMIC DNA]</scope>
    <source>
        <strain evidence="1 2">EXF-6669</strain>
    </source>
</reference>
<organism evidence="1 2">
    <name type="scientific">Hortaea werneckii</name>
    <name type="common">Black yeast</name>
    <name type="synonym">Cladosporium werneckii</name>
    <dbReference type="NCBI Taxonomy" id="91943"/>
    <lineage>
        <taxon>Eukaryota</taxon>
        <taxon>Fungi</taxon>
        <taxon>Dikarya</taxon>
        <taxon>Ascomycota</taxon>
        <taxon>Pezizomycotina</taxon>
        <taxon>Dothideomycetes</taxon>
        <taxon>Dothideomycetidae</taxon>
        <taxon>Mycosphaerellales</taxon>
        <taxon>Teratosphaeriaceae</taxon>
        <taxon>Hortaea</taxon>
    </lineage>
</organism>
<proteinExistence type="predicted"/>
<dbReference type="AlphaFoldDB" id="A0A3M7A7X6"/>
<dbReference type="EMBL" id="QWIL01000133">
    <property type="protein sequence ID" value="RMY23380.1"/>
    <property type="molecule type" value="Genomic_DNA"/>
</dbReference>
<dbReference type="VEuPathDB" id="FungiDB:BTJ68_12177"/>
<accession>A0A3M7A7X6</accession>
<gene>
    <name evidence="1" type="ORF">D0867_02093</name>
</gene>
<name>A0A3M7A7X6_HORWE</name>
<evidence type="ECO:0000313" key="2">
    <source>
        <dbReference type="Proteomes" id="UP000271337"/>
    </source>
</evidence>